<accession>A0A3S4CAA0</accession>
<dbReference type="AlphaFoldDB" id="A0A3S4CAA0"/>
<gene>
    <name evidence="1" type="ORF">DEVEQU_00809</name>
</gene>
<evidence type="ECO:0008006" key="3">
    <source>
        <dbReference type="Google" id="ProtNLM"/>
    </source>
</evidence>
<dbReference type="Pfam" id="PF13711">
    <property type="entry name" value="DUF4160"/>
    <property type="match status" value="1"/>
</dbReference>
<protein>
    <recommendedName>
        <fullName evidence="3">DUF4160 domain-containing protein</fullName>
    </recommendedName>
</protein>
<evidence type="ECO:0000313" key="1">
    <source>
        <dbReference type="EMBL" id="VDS03681.1"/>
    </source>
</evidence>
<dbReference type="Proteomes" id="UP000268844">
    <property type="component" value="Unassembled WGS sequence"/>
</dbReference>
<dbReference type="OrthoDB" id="122670at2"/>
<dbReference type="EMBL" id="UZWD01000012">
    <property type="protein sequence ID" value="VDS03681.1"/>
    <property type="molecule type" value="Genomic_DNA"/>
</dbReference>
<reference evidence="1 2" key="1">
    <citation type="submission" date="2018-12" db="EMBL/GenBank/DDBJ databases">
        <authorList>
            <person name="Criscuolo A."/>
        </authorList>
    </citation>
    <scope>NUCLEOTIDE SEQUENCE [LARGE SCALE GENOMIC DNA]</scope>
    <source>
        <strain evidence="1">ACIP1116281</strain>
    </source>
</reference>
<proteinExistence type="predicted"/>
<dbReference type="RefSeq" id="WP_126149284.1">
    <property type="nucleotide sequence ID" value="NZ_JBHTMH010000001.1"/>
</dbReference>
<organism evidence="1 2">
    <name type="scientific">Devosia equisanguinis</name>
    <dbReference type="NCBI Taxonomy" id="2490941"/>
    <lineage>
        <taxon>Bacteria</taxon>
        <taxon>Pseudomonadati</taxon>
        <taxon>Pseudomonadota</taxon>
        <taxon>Alphaproteobacteria</taxon>
        <taxon>Hyphomicrobiales</taxon>
        <taxon>Devosiaceae</taxon>
        <taxon>Devosia</taxon>
    </lineage>
</organism>
<dbReference type="InterPro" id="IPR025427">
    <property type="entry name" value="DUF4160"/>
</dbReference>
<name>A0A3S4CAA0_9HYPH</name>
<sequence length="78" mass="9147">MPTLLQWKGYRFFFYSADGWEPPHVHVVKDGREAKIWLRDLNIAVNLGFPARDLNEIIGAVREHRNAFLEAWNDYFGA</sequence>
<evidence type="ECO:0000313" key="2">
    <source>
        <dbReference type="Proteomes" id="UP000268844"/>
    </source>
</evidence>
<keyword evidence="2" id="KW-1185">Reference proteome</keyword>